<dbReference type="GO" id="GO:0016020">
    <property type="term" value="C:membrane"/>
    <property type="evidence" value="ECO:0007669"/>
    <property type="project" value="TreeGrafter"/>
</dbReference>
<dbReference type="SUPFAM" id="SSF55545">
    <property type="entry name" value="beta-N-acetylhexosaminidase-like domain"/>
    <property type="match status" value="1"/>
</dbReference>
<protein>
    <recommendedName>
        <fullName evidence="3">beta-N-acetylhexosaminidase</fullName>
        <ecNumber evidence="3">3.2.1.52</ecNumber>
    </recommendedName>
</protein>
<dbReference type="EC" id="3.2.1.52" evidence="3"/>
<name>A0A399D3B3_9BACT</name>
<gene>
    <name evidence="9" type="ORF">D1164_07615</name>
</gene>
<dbReference type="GO" id="GO:0030203">
    <property type="term" value="P:glycosaminoglycan metabolic process"/>
    <property type="evidence" value="ECO:0007669"/>
    <property type="project" value="TreeGrafter"/>
</dbReference>
<dbReference type="Gene3D" id="3.20.20.80">
    <property type="entry name" value="Glycosidases"/>
    <property type="match status" value="1"/>
</dbReference>
<keyword evidence="5" id="KW-0326">Glycosidase</keyword>
<comment type="similarity">
    <text evidence="2">Belongs to the glycosyl hydrolase 20 family.</text>
</comment>
<accession>A0A399D3B3</accession>
<evidence type="ECO:0000313" key="9">
    <source>
        <dbReference type="EMBL" id="RIH66119.1"/>
    </source>
</evidence>
<dbReference type="InterPro" id="IPR015883">
    <property type="entry name" value="Glyco_hydro_20_cat"/>
</dbReference>
<feature type="active site" description="Proton donor" evidence="6">
    <location>
        <position position="335"/>
    </location>
</feature>
<dbReference type="Gene3D" id="3.30.379.10">
    <property type="entry name" value="Chitobiase/beta-hexosaminidase domain 2-like"/>
    <property type="match status" value="1"/>
</dbReference>
<dbReference type="EMBL" id="QWET01000004">
    <property type="protein sequence ID" value="RIH66119.1"/>
    <property type="molecule type" value="Genomic_DNA"/>
</dbReference>
<evidence type="ECO:0000256" key="2">
    <source>
        <dbReference type="ARBA" id="ARBA00006285"/>
    </source>
</evidence>
<dbReference type="PANTHER" id="PTHR22600">
    <property type="entry name" value="BETA-HEXOSAMINIDASE"/>
    <property type="match status" value="1"/>
</dbReference>
<keyword evidence="4" id="KW-0378">Hydrolase</keyword>
<dbReference type="Proteomes" id="UP000266441">
    <property type="component" value="Unassembled WGS sequence"/>
</dbReference>
<comment type="caution">
    <text evidence="9">The sequence shown here is derived from an EMBL/GenBank/DDBJ whole genome shotgun (WGS) entry which is preliminary data.</text>
</comment>
<evidence type="ECO:0000256" key="6">
    <source>
        <dbReference type="PIRSR" id="PIRSR625705-1"/>
    </source>
</evidence>
<evidence type="ECO:0000256" key="1">
    <source>
        <dbReference type="ARBA" id="ARBA00001231"/>
    </source>
</evidence>
<proteinExistence type="inferred from homology"/>
<evidence type="ECO:0000256" key="4">
    <source>
        <dbReference type="ARBA" id="ARBA00022801"/>
    </source>
</evidence>
<dbReference type="InterPro" id="IPR017853">
    <property type="entry name" value="GH"/>
</dbReference>
<keyword evidence="10" id="KW-1185">Reference proteome</keyword>
<dbReference type="Pfam" id="PF02838">
    <property type="entry name" value="Glyco_hydro_20b"/>
    <property type="match status" value="1"/>
</dbReference>
<dbReference type="GO" id="GO:0005975">
    <property type="term" value="P:carbohydrate metabolic process"/>
    <property type="evidence" value="ECO:0007669"/>
    <property type="project" value="InterPro"/>
</dbReference>
<dbReference type="SUPFAM" id="SSF51445">
    <property type="entry name" value="(Trans)glycosidases"/>
    <property type="match status" value="1"/>
</dbReference>
<feature type="domain" description="Glycoside hydrolase family 20 catalytic" evidence="7">
    <location>
        <begin position="198"/>
        <end position="383"/>
    </location>
</feature>
<organism evidence="9 10">
    <name type="scientific">Mariniphaga sediminis</name>
    <dbReference type="NCBI Taxonomy" id="1628158"/>
    <lineage>
        <taxon>Bacteria</taxon>
        <taxon>Pseudomonadati</taxon>
        <taxon>Bacteroidota</taxon>
        <taxon>Bacteroidia</taxon>
        <taxon>Marinilabiliales</taxon>
        <taxon>Prolixibacteraceae</taxon>
        <taxon>Mariniphaga</taxon>
    </lineage>
</organism>
<evidence type="ECO:0000313" key="10">
    <source>
        <dbReference type="Proteomes" id="UP000266441"/>
    </source>
</evidence>
<evidence type="ECO:0000256" key="5">
    <source>
        <dbReference type="ARBA" id="ARBA00023295"/>
    </source>
</evidence>
<reference evidence="9 10" key="1">
    <citation type="journal article" date="2015" name="Int. J. Syst. Evol. Microbiol.">
        <title>Mariniphaga sediminis sp. nov., isolated from coastal sediment.</title>
        <authorList>
            <person name="Wang F.Q."/>
            <person name="Shen Q.Y."/>
            <person name="Chen G.J."/>
            <person name="Du Z.J."/>
        </authorList>
    </citation>
    <scope>NUCLEOTIDE SEQUENCE [LARGE SCALE GENOMIC DNA]</scope>
    <source>
        <strain evidence="9 10">SY21</strain>
    </source>
</reference>
<comment type="catalytic activity">
    <reaction evidence="1">
        <text>Hydrolysis of terminal non-reducing N-acetyl-D-hexosamine residues in N-acetyl-beta-D-hexosaminides.</text>
        <dbReference type="EC" id="3.2.1.52"/>
    </reaction>
</comment>
<dbReference type="GO" id="GO:0004563">
    <property type="term" value="F:beta-N-acetylhexosaminidase activity"/>
    <property type="evidence" value="ECO:0007669"/>
    <property type="project" value="UniProtKB-EC"/>
</dbReference>
<dbReference type="InterPro" id="IPR025705">
    <property type="entry name" value="Beta_hexosaminidase_sua/sub"/>
</dbReference>
<sequence>MKVFRIKLLRFQSQSSCKRNKKLISMKFLNELCFSAKHLLLAFIFVFSTFSSFAFLTDLRSQGYSLIPAPQETTLTGKNISVDKSWKVQTDISNNSIALKRLHEGANDLLALKFEGTGSGKIILEIVPGSISGNFNAIQTKEAYRIQIEANTVKISSNAEAGLFYGVQSLLQLLKPTPRSDFNLPEGTITDWPDLELRMIHWDTKHHQSRLETLKNYIDWSAFFKVNAIAFEIEDKYEYPRNPIIGAPGAFTTAEMHELTEYAMERNIQLVPNVQAPAHMTFVLKHEQFAHLRSDGSNYQACMCDEEAMELIFDMYQDMIDATPGVEYFFVSTDEVYYAGICEKCEDEYNDENRSQCWVDYLNRVHQWMEEKGRKVIAWVEYPLLTEHIKQLPEGLIDGIMVPNSSKEWVAEQNKTGVKQLAYSSMQGSEYLFPNFFENRYRNRLNSGRLYDASVNIDLVRANGAKPIGTFAAAWDDSGLHSETFWLGWATVTQYAWTNNKPSLEQNVADFMNTYYGYDSPYMVDIYQSLQDGARFYEDLWERRPSTERDMSYGSSYGPTPYRLSDIYLEMPNLPSVSDLSVNTNFRDKNKEKIEGATKLKPIIEELIHKLIYATNHVSRNRYNLEVYLSIASLEKYTINTVLDLAKIENYMELASDESKNSKERIAYLVEAYHLVEQIITNQREMWNSLEEVWEKSRFEKCRSVGGRDFVHIFDDVKDHFADRRLGLEYMLAPFERMEIGKWQNQLWDVINEYAQANDVQIEGFEVKRLED</sequence>
<dbReference type="InterPro" id="IPR015882">
    <property type="entry name" value="HEX_bac_N"/>
</dbReference>
<dbReference type="AlphaFoldDB" id="A0A399D3B3"/>
<dbReference type="Pfam" id="PF00728">
    <property type="entry name" value="Glyco_hydro_20"/>
    <property type="match status" value="1"/>
</dbReference>
<dbReference type="InterPro" id="IPR029018">
    <property type="entry name" value="Hex-like_dom2"/>
</dbReference>
<dbReference type="PANTHER" id="PTHR22600:SF57">
    <property type="entry name" value="BETA-N-ACETYLHEXOSAMINIDASE"/>
    <property type="match status" value="1"/>
</dbReference>
<evidence type="ECO:0000259" key="8">
    <source>
        <dbReference type="Pfam" id="PF02838"/>
    </source>
</evidence>
<dbReference type="PRINTS" id="PR00738">
    <property type="entry name" value="GLHYDRLASE20"/>
</dbReference>
<dbReference type="OrthoDB" id="9763537at2"/>
<feature type="domain" description="Beta-hexosaminidase bacterial type N-terminal" evidence="8">
    <location>
        <begin position="64"/>
        <end position="192"/>
    </location>
</feature>
<evidence type="ECO:0000256" key="3">
    <source>
        <dbReference type="ARBA" id="ARBA00012663"/>
    </source>
</evidence>
<evidence type="ECO:0000259" key="7">
    <source>
        <dbReference type="Pfam" id="PF00728"/>
    </source>
</evidence>